<keyword evidence="1" id="KW-0472">Membrane</keyword>
<feature type="transmembrane region" description="Helical" evidence="1">
    <location>
        <begin position="69"/>
        <end position="86"/>
    </location>
</feature>
<feature type="transmembrane region" description="Helical" evidence="1">
    <location>
        <begin position="16"/>
        <end position="36"/>
    </location>
</feature>
<evidence type="ECO:0000256" key="1">
    <source>
        <dbReference type="SAM" id="Phobius"/>
    </source>
</evidence>
<reference evidence="2" key="1">
    <citation type="submission" date="2009-09" db="EMBL/GenBank/DDBJ databases">
        <authorList>
            <consortium name="The Broad Institute Genome Sequencing Platform"/>
            <person name="Ward D."/>
            <person name="Feldgarden M."/>
            <person name="Earl A."/>
            <person name="Young S.K."/>
            <person name="Zeng Q."/>
            <person name="Koehrsen M."/>
            <person name="Alvarado L."/>
            <person name="Berlin A."/>
            <person name="Bochicchio J."/>
            <person name="Borenstein D."/>
            <person name="Chapman S.B."/>
            <person name="Chen Z."/>
            <person name="Engels R."/>
            <person name="Freedman E."/>
            <person name="Gellesch M."/>
            <person name="Goldberg J."/>
            <person name="Griggs A."/>
            <person name="Gujja S."/>
            <person name="Heilman E."/>
            <person name="Heiman D."/>
            <person name="Hepburn T."/>
            <person name="Howarth C."/>
            <person name="Jen D."/>
            <person name="Larson L."/>
            <person name="Lewis B."/>
            <person name="Mehta T."/>
            <person name="Park D."/>
            <person name="Pearson M."/>
            <person name="Roberts A."/>
            <person name="Saif S."/>
            <person name="Shea T."/>
            <person name="Shenoy N."/>
            <person name="Sisk P."/>
            <person name="Stolte C."/>
            <person name="Sykes S."/>
            <person name="Thomson T."/>
            <person name="Walk T."/>
            <person name="White J."/>
            <person name="Yandava C."/>
            <person name="Sibley C.D."/>
            <person name="Field T.R."/>
            <person name="Grinwis M."/>
            <person name="Eshaghurshan C.S."/>
            <person name="Surette M.G."/>
            <person name="Haas B."/>
            <person name="Nusbaum C."/>
            <person name="Birren B."/>
        </authorList>
    </citation>
    <scope>NUCLEOTIDE SEQUENCE [LARGE SCALE GENOMIC DNA]</scope>
    <source>
        <strain evidence="2">ATCC 700633</strain>
    </source>
</reference>
<comment type="caution">
    <text evidence="2">The sequence shown here is derived from an EMBL/GenBank/DDBJ whole genome shotgun (WGS) entry which is preliminary data.</text>
</comment>
<accession>D0BK50</accession>
<gene>
    <name evidence="2" type="ORF">HMPREF0446_00335</name>
</gene>
<feature type="transmembrane region" description="Helical" evidence="1">
    <location>
        <begin position="107"/>
        <end position="128"/>
    </location>
</feature>
<keyword evidence="1" id="KW-0812">Transmembrane</keyword>
<proteinExistence type="predicted"/>
<keyword evidence="3" id="KW-1185">Reference proteome</keyword>
<name>D0BK50_9LACT</name>
<sequence length="257" mass="29030">MKLFYSELLKITYSKLFKIVLLILFIVQPFFAYLGIKAVLEIGLQATPENTAILAEAIPPIEYLGFDTVMLGMMPMIILGAVYGGSEFKNHQLRTTLLTNCNKKSLYFFKLMTLTLLSAILSFLSIIVTIEVAHFTLGNLGLSVLLSFKVWYFILLATLAWVSLTILSYFIAFLFRTAIASLLFLIPQIYNVGEFLSTHFEWGKALPVALGNSFIASSETRFSSHPFWTATLLFLWVFIFGIIAYCQFEKRDVGGNF</sequence>
<feature type="transmembrane region" description="Helical" evidence="1">
    <location>
        <begin position="227"/>
        <end position="248"/>
    </location>
</feature>
<feature type="transmembrane region" description="Helical" evidence="1">
    <location>
        <begin position="169"/>
        <end position="190"/>
    </location>
</feature>
<dbReference type="HOGENOM" id="CLU_1061371_0_0_9"/>
<dbReference type="EMBL" id="ACRF02000013">
    <property type="protein sequence ID" value="EEW93453.1"/>
    <property type="molecule type" value="Genomic_DNA"/>
</dbReference>
<dbReference type="STRING" id="626369.HMPREF0446_00335"/>
<protein>
    <submittedName>
        <fullName evidence="2">Uncharacterized protein</fullName>
    </submittedName>
</protein>
<organism evidence="2 3">
    <name type="scientific">Granulicatella elegans ATCC 700633</name>
    <dbReference type="NCBI Taxonomy" id="626369"/>
    <lineage>
        <taxon>Bacteria</taxon>
        <taxon>Bacillati</taxon>
        <taxon>Bacillota</taxon>
        <taxon>Bacilli</taxon>
        <taxon>Lactobacillales</taxon>
        <taxon>Carnobacteriaceae</taxon>
        <taxon>Granulicatella</taxon>
    </lineage>
</organism>
<dbReference type="RefSeq" id="WP_006702609.1">
    <property type="nucleotide sequence ID" value="NZ_KI391971.1"/>
</dbReference>
<dbReference type="Proteomes" id="UP000002939">
    <property type="component" value="Unassembled WGS sequence"/>
</dbReference>
<evidence type="ECO:0000313" key="2">
    <source>
        <dbReference type="EMBL" id="EEW93453.1"/>
    </source>
</evidence>
<evidence type="ECO:0000313" key="3">
    <source>
        <dbReference type="Proteomes" id="UP000002939"/>
    </source>
</evidence>
<dbReference type="eggNOG" id="ENOG502Z9KY">
    <property type="taxonomic scope" value="Bacteria"/>
</dbReference>
<feature type="transmembrane region" description="Helical" evidence="1">
    <location>
        <begin position="140"/>
        <end position="162"/>
    </location>
</feature>
<dbReference type="AlphaFoldDB" id="D0BK50"/>
<reference evidence="2" key="2">
    <citation type="submission" date="2011-10" db="EMBL/GenBank/DDBJ databases">
        <title>The Genome Sequence of Granulicatella elegans ATCC 700633.</title>
        <authorList>
            <consortium name="The Broad Institute Genome Sequencing Platform"/>
            <consortium name="The Broad Institute Genome Sequencing Center for Infectious Disease"/>
            <person name="Earl A."/>
            <person name="Ward D."/>
            <person name="Feldgarden M."/>
            <person name="Gevers D."/>
            <person name="Sibley C.D."/>
            <person name="Field T.R."/>
            <person name="Grinwis M."/>
            <person name="Eshaghurshan C.S."/>
            <person name="Surette M.G."/>
            <person name="Young S.K."/>
            <person name="Zeng Q."/>
            <person name="Gargeya S."/>
            <person name="Fitzgerald M."/>
            <person name="Haas B."/>
            <person name="Abouelleil A."/>
            <person name="Alvarado L."/>
            <person name="Arachchi H.M."/>
            <person name="Berlin A."/>
            <person name="Brown A."/>
            <person name="Chapman S.B."/>
            <person name="Chen Z."/>
            <person name="Dunbar C."/>
            <person name="Freedman E."/>
            <person name="Gearin G."/>
            <person name="Goldberg J."/>
            <person name="Griggs A."/>
            <person name="Gujja S."/>
            <person name="Heiman D."/>
            <person name="Howarth C."/>
            <person name="Larson L."/>
            <person name="Lui A."/>
            <person name="MacDonald P.J.P."/>
            <person name="Montmayeur A."/>
            <person name="Murphy C."/>
            <person name="Neiman D."/>
            <person name="Pearson M."/>
            <person name="Priest M."/>
            <person name="Roberts A."/>
            <person name="Saif S."/>
            <person name="Shea T."/>
            <person name="Shenoy N."/>
            <person name="Sisk P."/>
            <person name="Stolte C."/>
            <person name="Sykes S."/>
            <person name="Wortman J."/>
            <person name="Nusbaum C."/>
            <person name="Birren B."/>
        </authorList>
    </citation>
    <scope>NUCLEOTIDE SEQUENCE [LARGE SCALE GENOMIC DNA]</scope>
    <source>
        <strain evidence="2">ATCC 700633</strain>
    </source>
</reference>
<dbReference type="OrthoDB" id="3268827at2"/>
<keyword evidence="1" id="KW-1133">Transmembrane helix</keyword>